<organism evidence="1 2">
    <name type="scientific">Bacillus mycoides</name>
    <dbReference type="NCBI Taxonomy" id="1405"/>
    <lineage>
        <taxon>Bacteria</taxon>
        <taxon>Bacillati</taxon>
        <taxon>Bacillota</taxon>
        <taxon>Bacilli</taxon>
        <taxon>Bacillales</taxon>
        <taxon>Bacillaceae</taxon>
        <taxon>Bacillus</taxon>
        <taxon>Bacillus cereus group</taxon>
    </lineage>
</organism>
<gene>
    <name evidence="1" type="ORF">FC701_30405</name>
</gene>
<dbReference type="AlphaFoldDB" id="A0A4U2ZY09"/>
<accession>A0A4U2ZY09</accession>
<protein>
    <submittedName>
        <fullName evidence="1">Uncharacterized protein</fullName>
    </submittedName>
</protein>
<evidence type="ECO:0000313" key="2">
    <source>
        <dbReference type="Proteomes" id="UP000305524"/>
    </source>
</evidence>
<comment type="caution">
    <text evidence="1">The sequence shown here is derived from an EMBL/GenBank/DDBJ whole genome shotgun (WGS) entry which is preliminary data.</text>
</comment>
<sequence length="80" mass="9340">MKKRVLEMQPLRDNFKLIGKEKDYIFQALAYMGGATAQMSWANTVLEDVDKVPKELKNEMIQVNQIINDLQDKLRKINTK</sequence>
<evidence type="ECO:0000313" key="1">
    <source>
        <dbReference type="EMBL" id="TKI79809.1"/>
    </source>
</evidence>
<reference evidence="1 2" key="1">
    <citation type="journal article" date="2019" name="Environ. Microbiol.">
        <title>An active ?-lactamase is a part of an orchestrated cell wall stress resistance network of Bacillus subtilis and related rhizosphere species.</title>
        <authorList>
            <person name="Bucher T."/>
            <person name="Keren-Paz A."/>
            <person name="Hausser J."/>
            <person name="Olender T."/>
            <person name="Cytryn E."/>
            <person name="Kolodkin-Gal I."/>
        </authorList>
    </citation>
    <scope>NUCLEOTIDE SEQUENCE [LARGE SCALE GENOMIC DNA]</scope>
    <source>
        <strain evidence="1 2">I186</strain>
    </source>
</reference>
<dbReference type="Proteomes" id="UP000305524">
    <property type="component" value="Unassembled WGS sequence"/>
</dbReference>
<dbReference type="RefSeq" id="WP_137059272.1">
    <property type="nucleotide sequence ID" value="NZ_SZOD01001024.1"/>
</dbReference>
<proteinExistence type="predicted"/>
<dbReference type="EMBL" id="SZOD01001024">
    <property type="protein sequence ID" value="TKI79809.1"/>
    <property type="molecule type" value="Genomic_DNA"/>
</dbReference>
<name>A0A4U2ZY09_BACMY</name>